<accession>A0A1U9Z855</accession>
<dbReference type="KEGG" id="mmed:Mame_04605"/>
<organism evidence="3 4">
    <name type="scientific">Martelella mediterranea DSM 17316</name>
    <dbReference type="NCBI Taxonomy" id="1122214"/>
    <lineage>
        <taxon>Bacteria</taxon>
        <taxon>Pseudomonadati</taxon>
        <taxon>Pseudomonadota</taxon>
        <taxon>Alphaproteobacteria</taxon>
        <taxon>Hyphomicrobiales</taxon>
        <taxon>Aurantimonadaceae</taxon>
        <taxon>Martelella</taxon>
    </lineage>
</organism>
<geneLocation type="plasmid" evidence="4">
    <name>pmm593</name>
</geneLocation>
<sequence>MSSKPVPSPDAETAPFWDAAAEGVLKIQKCAGCNEHVFYPRLVCPHCMSDELDWVCVSGCARIHALTIVHRSTAPFRDDLPFAVAIVELEEGPRMMTRVLTDTPETLRIDDPVKVHFAPQGDGPPLPFFEPA</sequence>
<dbReference type="PANTHER" id="PTHR34075">
    <property type="entry name" value="BLR3430 PROTEIN"/>
    <property type="match status" value="1"/>
</dbReference>
<protein>
    <submittedName>
        <fullName evidence="3">Putative nucleic-acid-binding protein containing a Zn-ribbon</fullName>
    </submittedName>
</protein>
<dbReference type="eggNOG" id="COG1545">
    <property type="taxonomic scope" value="Bacteria"/>
</dbReference>
<dbReference type="PANTHER" id="PTHR34075:SF5">
    <property type="entry name" value="BLR3430 PROTEIN"/>
    <property type="match status" value="1"/>
</dbReference>
<dbReference type="AlphaFoldDB" id="A0A1U9Z855"/>
<dbReference type="Gene3D" id="6.10.30.10">
    <property type="match status" value="1"/>
</dbReference>
<dbReference type="InterPro" id="IPR052513">
    <property type="entry name" value="Thioester_dehydratase-like"/>
</dbReference>
<dbReference type="InterPro" id="IPR002878">
    <property type="entry name" value="ChsH2_C"/>
</dbReference>
<dbReference type="RefSeq" id="WP_018063909.1">
    <property type="nucleotide sequence ID" value="NZ_AQWH01000005.1"/>
</dbReference>
<dbReference type="InterPro" id="IPR012340">
    <property type="entry name" value="NA-bd_OB-fold"/>
</dbReference>
<dbReference type="InterPro" id="IPR022002">
    <property type="entry name" value="ChsH2_Znr"/>
</dbReference>
<dbReference type="Pfam" id="PF12172">
    <property type="entry name" value="zf-ChsH2"/>
    <property type="match status" value="1"/>
</dbReference>
<reference evidence="3 4" key="1">
    <citation type="submission" date="2017-03" db="EMBL/GenBank/DDBJ databases">
        <title>Foreign affairs: Plasmid Transfer between Roseobacters and Rhizobia.</title>
        <authorList>
            <person name="Bartling P."/>
            <person name="Bunk B."/>
            <person name="Overmann J."/>
            <person name="Brinkmann H."/>
            <person name="Petersen J."/>
        </authorList>
    </citation>
    <scope>NUCLEOTIDE SEQUENCE [LARGE SCALE GENOMIC DNA]</scope>
    <source>
        <strain evidence="3 4">MACL11</strain>
        <plasmid evidence="4">Plasmid pmm593</plasmid>
    </source>
</reference>
<evidence type="ECO:0000259" key="1">
    <source>
        <dbReference type="Pfam" id="PF01796"/>
    </source>
</evidence>
<keyword evidence="4" id="KW-1185">Reference proteome</keyword>
<feature type="domain" description="ChsH2 C-terminal OB-fold" evidence="1">
    <location>
        <begin position="54"/>
        <end position="117"/>
    </location>
</feature>
<dbReference type="Pfam" id="PF01796">
    <property type="entry name" value="OB_ChsH2_C"/>
    <property type="match status" value="1"/>
</dbReference>
<name>A0A1U9Z855_9HYPH</name>
<dbReference type="Proteomes" id="UP000191135">
    <property type="component" value="Plasmid pMM593"/>
</dbReference>
<gene>
    <name evidence="3" type="ORF">Mame_04605</name>
</gene>
<evidence type="ECO:0000259" key="2">
    <source>
        <dbReference type="Pfam" id="PF12172"/>
    </source>
</evidence>
<dbReference type="SUPFAM" id="SSF50249">
    <property type="entry name" value="Nucleic acid-binding proteins"/>
    <property type="match status" value="1"/>
</dbReference>
<proteinExistence type="predicted"/>
<feature type="domain" description="ChsH2 rubredoxin-like zinc ribbon" evidence="2">
    <location>
        <begin position="17"/>
        <end position="53"/>
    </location>
</feature>
<keyword evidence="3" id="KW-0614">Plasmid</keyword>
<dbReference type="OrthoDB" id="3182121at2"/>
<evidence type="ECO:0000313" key="3">
    <source>
        <dbReference type="EMBL" id="AQZ53897.1"/>
    </source>
</evidence>
<evidence type="ECO:0000313" key="4">
    <source>
        <dbReference type="Proteomes" id="UP000191135"/>
    </source>
</evidence>
<dbReference type="EMBL" id="CP020331">
    <property type="protein sequence ID" value="AQZ53897.1"/>
    <property type="molecule type" value="Genomic_DNA"/>
</dbReference>